<comment type="cofactor">
    <cofactor evidence="1">
        <name>FAD</name>
        <dbReference type="ChEBI" id="CHEBI:57692"/>
    </cofactor>
</comment>
<keyword evidence="4" id="KW-0560">Oxidoreductase</keyword>
<keyword evidence="3" id="KW-0274">FAD</keyword>
<dbReference type="Pfam" id="PF01494">
    <property type="entry name" value="FAD_binding_3"/>
    <property type="match status" value="1"/>
</dbReference>
<reference evidence="6 7" key="1">
    <citation type="submission" date="2013-03" db="EMBL/GenBank/DDBJ databases">
        <title>The Genome Sequence of Exophiala aquamarina CBS 119918.</title>
        <authorList>
            <consortium name="The Broad Institute Genomics Platform"/>
            <person name="Cuomo C."/>
            <person name="de Hoog S."/>
            <person name="Gorbushina A."/>
            <person name="Walker B."/>
            <person name="Young S.K."/>
            <person name="Zeng Q."/>
            <person name="Gargeya S."/>
            <person name="Fitzgerald M."/>
            <person name="Haas B."/>
            <person name="Abouelleil A."/>
            <person name="Allen A.W."/>
            <person name="Alvarado L."/>
            <person name="Arachchi H.M."/>
            <person name="Berlin A.M."/>
            <person name="Chapman S.B."/>
            <person name="Gainer-Dewar J."/>
            <person name="Goldberg J."/>
            <person name="Griggs A."/>
            <person name="Gujja S."/>
            <person name="Hansen M."/>
            <person name="Howarth C."/>
            <person name="Imamovic A."/>
            <person name="Ireland A."/>
            <person name="Larimer J."/>
            <person name="McCowan C."/>
            <person name="Murphy C."/>
            <person name="Pearson M."/>
            <person name="Poon T.W."/>
            <person name="Priest M."/>
            <person name="Roberts A."/>
            <person name="Saif S."/>
            <person name="Shea T."/>
            <person name="Sisk P."/>
            <person name="Sykes S."/>
            <person name="Wortman J."/>
            <person name="Nusbaum C."/>
            <person name="Birren B."/>
        </authorList>
    </citation>
    <scope>NUCLEOTIDE SEQUENCE [LARGE SCALE GENOMIC DNA]</scope>
    <source>
        <strain evidence="6 7">CBS 119918</strain>
    </source>
</reference>
<name>A0A072PJY2_9EURO</name>
<dbReference type="VEuPathDB" id="FungiDB:A1O9_08536"/>
<dbReference type="PRINTS" id="PR00420">
    <property type="entry name" value="RNGMNOXGNASE"/>
</dbReference>
<accession>A0A072PJY2</accession>
<dbReference type="InterPro" id="IPR050641">
    <property type="entry name" value="RIFMO-like"/>
</dbReference>
<dbReference type="GO" id="GO:0016709">
    <property type="term" value="F:oxidoreductase activity, acting on paired donors, with incorporation or reduction of molecular oxygen, NAD(P)H as one donor, and incorporation of one atom of oxygen"/>
    <property type="evidence" value="ECO:0007669"/>
    <property type="project" value="UniProtKB-ARBA"/>
</dbReference>
<keyword evidence="7" id="KW-1185">Reference proteome</keyword>
<dbReference type="GeneID" id="25283448"/>
<keyword evidence="2" id="KW-0285">Flavoprotein</keyword>
<comment type="caution">
    <text evidence="6">The sequence shown here is derived from an EMBL/GenBank/DDBJ whole genome shotgun (WGS) entry which is preliminary data.</text>
</comment>
<sequence length="561" mass="61750">MAQDPVTANPSTRKLPESTTVLIVGGGPVGLTSAIAFARYGMESVILERHATKLGQPKAHVINHRSVEIFRQYGVDLAPLRALGLSDEEAGAVIFASSMNGLEYGVIKSSVGNAAAREVSPQMMFNVAQPLLEERLLQAALKTGKVTYLPMHEWKHCTEDATTKEITSAVLLRETNATRSIASRYLIACDGTNASSRDILQIPFETLNGGPEVVLHYASVHFSSDLSHFKPGLLWFILNPTGMGVFIAYNRKNSWVFTIQYEPSVTPMATFTSEVLKAQVFKAIGAPLDDYKELGITLWKTSPKIAASYRSKTVPHAFLAGDAAHSFPPTGGLGMNTGIGDIHNLAWKIYAVEKGWASDSYLDTVTPERWAVANDNSKQSKINEDNIYRLVSAIFKPGMTTDELWADEICRKEIQDAIQHQRDHFDSINLVLGYVYGRDHIRGPSDYRMENVPGARLPHGWVETGTNGRISTLDLVDGYEFVLLTSPGFTTERRVEIQGVPVSVVQLERDFTDPSGVWTRVLGLNQDAAVLVRPDQHIVGSVRSMEKVSDLLTGYWNSAQT</sequence>
<dbReference type="HOGENOM" id="CLU_009665_14_3_1"/>
<dbReference type="OrthoDB" id="2096480at2759"/>
<evidence type="ECO:0000256" key="3">
    <source>
        <dbReference type="ARBA" id="ARBA00022827"/>
    </source>
</evidence>
<organism evidence="6 7">
    <name type="scientific">Exophiala aquamarina CBS 119918</name>
    <dbReference type="NCBI Taxonomy" id="1182545"/>
    <lineage>
        <taxon>Eukaryota</taxon>
        <taxon>Fungi</taxon>
        <taxon>Dikarya</taxon>
        <taxon>Ascomycota</taxon>
        <taxon>Pezizomycotina</taxon>
        <taxon>Eurotiomycetes</taxon>
        <taxon>Chaetothyriomycetidae</taxon>
        <taxon>Chaetothyriales</taxon>
        <taxon>Herpotrichiellaceae</taxon>
        <taxon>Exophiala</taxon>
    </lineage>
</organism>
<dbReference type="InterPro" id="IPR036188">
    <property type="entry name" value="FAD/NAD-bd_sf"/>
</dbReference>
<dbReference type="PANTHER" id="PTHR43004:SF19">
    <property type="entry name" value="BINDING MONOOXYGENASE, PUTATIVE (JCVI)-RELATED"/>
    <property type="match status" value="1"/>
</dbReference>
<dbReference type="Gene3D" id="3.40.30.120">
    <property type="match status" value="1"/>
</dbReference>
<dbReference type="SUPFAM" id="SSF51905">
    <property type="entry name" value="FAD/NAD(P)-binding domain"/>
    <property type="match status" value="1"/>
</dbReference>
<dbReference type="Pfam" id="PF21274">
    <property type="entry name" value="Rng_hyd_C"/>
    <property type="match status" value="1"/>
</dbReference>
<feature type="domain" description="FAD-binding" evidence="5">
    <location>
        <begin position="19"/>
        <end position="377"/>
    </location>
</feature>
<dbReference type="GO" id="GO:0071949">
    <property type="term" value="F:FAD binding"/>
    <property type="evidence" value="ECO:0007669"/>
    <property type="project" value="InterPro"/>
</dbReference>
<dbReference type="EMBL" id="AMGV01000007">
    <property type="protein sequence ID" value="KEF55785.1"/>
    <property type="molecule type" value="Genomic_DNA"/>
</dbReference>
<dbReference type="AlphaFoldDB" id="A0A072PJY2"/>
<dbReference type="STRING" id="1182545.A0A072PJY2"/>
<evidence type="ECO:0000256" key="4">
    <source>
        <dbReference type="ARBA" id="ARBA00023002"/>
    </source>
</evidence>
<evidence type="ECO:0000256" key="1">
    <source>
        <dbReference type="ARBA" id="ARBA00001974"/>
    </source>
</evidence>
<dbReference type="RefSeq" id="XP_013258375.1">
    <property type="nucleotide sequence ID" value="XM_013402921.1"/>
</dbReference>
<protein>
    <recommendedName>
        <fullName evidence="5">FAD-binding domain-containing protein</fullName>
    </recommendedName>
</protein>
<dbReference type="PANTHER" id="PTHR43004">
    <property type="entry name" value="TRK SYSTEM POTASSIUM UPTAKE PROTEIN"/>
    <property type="match status" value="1"/>
</dbReference>
<evidence type="ECO:0000256" key="2">
    <source>
        <dbReference type="ARBA" id="ARBA00022630"/>
    </source>
</evidence>
<evidence type="ECO:0000259" key="5">
    <source>
        <dbReference type="Pfam" id="PF01494"/>
    </source>
</evidence>
<dbReference type="Gene3D" id="3.30.9.10">
    <property type="entry name" value="D-Amino Acid Oxidase, subunit A, domain 2"/>
    <property type="match status" value="1"/>
</dbReference>
<dbReference type="Gene3D" id="3.50.50.60">
    <property type="entry name" value="FAD/NAD(P)-binding domain"/>
    <property type="match status" value="1"/>
</dbReference>
<evidence type="ECO:0000313" key="7">
    <source>
        <dbReference type="Proteomes" id="UP000027920"/>
    </source>
</evidence>
<dbReference type="InterPro" id="IPR002938">
    <property type="entry name" value="FAD-bd"/>
</dbReference>
<gene>
    <name evidence="6" type="ORF">A1O9_08536</name>
</gene>
<proteinExistence type="predicted"/>
<dbReference type="Proteomes" id="UP000027920">
    <property type="component" value="Unassembled WGS sequence"/>
</dbReference>
<evidence type="ECO:0000313" key="6">
    <source>
        <dbReference type="EMBL" id="KEF55785.1"/>
    </source>
</evidence>